<evidence type="ECO:0000259" key="1">
    <source>
        <dbReference type="Pfam" id="PF00582"/>
    </source>
</evidence>
<dbReference type="RefSeq" id="WP_084273208.1">
    <property type="nucleotide sequence ID" value="NZ_FWYE01000004.1"/>
</dbReference>
<comment type="caution">
    <text evidence="2">The sequence shown here is derived from an EMBL/GenBank/DDBJ whole genome shotgun (WGS) entry which is preliminary data.</text>
</comment>
<evidence type="ECO:0000313" key="3">
    <source>
        <dbReference type="Proteomes" id="UP000192315"/>
    </source>
</evidence>
<keyword evidence="3" id="KW-1185">Reference proteome</keyword>
<gene>
    <name evidence="2" type="ORF">SAMN02745355_1475</name>
</gene>
<reference evidence="2 3" key="1">
    <citation type="submission" date="2017-04" db="EMBL/GenBank/DDBJ databases">
        <authorList>
            <person name="Varghese N."/>
            <person name="Submissions S."/>
        </authorList>
    </citation>
    <scope>NUCLEOTIDE SEQUENCE [LARGE SCALE GENOMIC DNA]</scope>
    <source>
        <strain evidence="2 3">DSM 9789</strain>
    </source>
</reference>
<dbReference type="EMBL" id="FWYE01000004">
    <property type="protein sequence ID" value="SMD31527.1"/>
    <property type="molecule type" value="Genomic_DNA"/>
</dbReference>
<organism evidence="2 3">
    <name type="scientific">Picrophilus torridus (strain ATCC 700027 / DSM 9790 / JCM 10055 / NBRC 100828 / KAW 2/3)</name>
    <dbReference type="NCBI Taxonomy" id="1122961"/>
    <lineage>
        <taxon>Archaea</taxon>
        <taxon>Methanobacteriati</taxon>
        <taxon>Thermoplasmatota</taxon>
        <taxon>Thermoplasmata</taxon>
        <taxon>Thermoplasmatales</taxon>
        <taxon>Picrophilaceae</taxon>
        <taxon>Picrophilus</taxon>
    </lineage>
</organism>
<name>A0A8G2L7W5_PICTO</name>
<protein>
    <submittedName>
        <fullName evidence="2">Nucleotide-binding universal stress protein, UspA family</fullName>
    </submittedName>
</protein>
<dbReference type="AlphaFoldDB" id="A0A8G2L7W5"/>
<sequence length="270" mass="30422">MFESSRSYSIKSDRILVPMFKGTNSIKALQLAFDISQHENSEITAITVRERSDSVEWTNSVNLVTNAFKDGKRRGIKVVPKIKTSDNVRTGLIEEANSRSYDILIIATHKRATLSGSIFGSIGDYLLKNINIPIALMSISEKSYPYKKIFIPVSEEINTRSGVSFGFLISSITGSEIVLIDLRKYDKIRRHGFKMLFDNLGLLSSKYNIRLIKSGENTGIKEELNYMIGSEDPDAIVIGARSIQGKKFRINSDLKYIIKDTRLDTLLIKK</sequence>
<dbReference type="InterPro" id="IPR006016">
    <property type="entry name" value="UspA"/>
</dbReference>
<evidence type="ECO:0000313" key="2">
    <source>
        <dbReference type="EMBL" id="SMD31527.1"/>
    </source>
</evidence>
<dbReference type="Gene3D" id="3.40.50.12370">
    <property type="match status" value="1"/>
</dbReference>
<dbReference type="CDD" id="cd00293">
    <property type="entry name" value="USP-like"/>
    <property type="match status" value="1"/>
</dbReference>
<dbReference type="SUPFAM" id="SSF52402">
    <property type="entry name" value="Adenine nucleotide alpha hydrolases-like"/>
    <property type="match status" value="1"/>
</dbReference>
<accession>A0A8G2L7W5</accession>
<dbReference type="Pfam" id="PF00582">
    <property type="entry name" value="Usp"/>
    <property type="match status" value="1"/>
</dbReference>
<dbReference type="Proteomes" id="UP000192315">
    <property type="component" value="Unassembled WGS sequence"/>
</dbReference>
<proteinExistence type="predicted"/>
<feature type="domain" description="UspA" evidence="1">
    <location>
        <begin position="13"/>
        <end position="135"/>
    </location>
</feature>